<dbReference type="RefSeq" id="WP_189457507.1">
    <property type="nucleotide sequence ID" value="NZ_BMWS01000019.1"/>
</dbReference>
<proteinExistence type="predicted"/>
<sequence>MGLKEKRAIQAFQKEQFGSLKKEINQAAGFDVVLEIAWDTLYEDKFAHLYQDSFPKIYFLPLIEALKNICVDDFGKELLKNGLRKVVIINQDNKHNPANAITFETGVLIIDHSPILNADKVEDRTDRITILLENNLDEVQIQPKQEKPIPQSEEVVEEKPKEIDINEVYNQYIALSYEKQSVFADMVEDLPWQFDMAKGVVIFGDIEFPVQMLATYSEKESSWLWAWANKQSGIPEHLLASVYELKEAGSRKGLEVFASPKLEIDEDSGHFYGALSSVLTSSSCYCQLDFKGLKVYVLIKSDVLDQRAITQTPFIISNFTKMIANVDCSHKHALYCYLEQKGFAVEFTGNNIVGKKEDNQILGIFDLKGRLMKLSNTTV</sequence>
<dbReference type="InterPro" id="IPR049249">
    <property type="entry name" value="DUF6882"/>
</dbReference>
<dbReference type="Pfam" id="PF21813">
    <property type="entry name" value="DUF6882"/>
    <property type="match status" value="1"/>
</dbReference>
<protein>
    <submittedName>
        <fullName evidence="1">Uncharacterized protein</fullName>
    </submittedName>
</protein>
<comment type="caution">
    <text evidence="1">The sequence shown here is derived from an EMBL/GenBank/DDBJ whole genome shotgun (WGS) entry which is preliminary data.</text>
</comment>
<organism evidence="1 2">
    <name type="scientific">Aquimarina muelleri</name>
    <dbReference type="NCBI Taxonomy" id="279356"/>
    <lineage>
        <taxon>Bacteria</taxon>
        <taxon>Pseudomonadati</taxon>
        <taxon>Bacteroidota</taxon>
        <taxon>Flavobacteriia</taxon>
        <taxon>Flavobacteriales</taxon>
        <taxon>Flavobacteriaceae</taxon>
        <taxon>Aquimarina</taxon>
    </lineage>
</organism>
<dbReference type="EMBL" id="BMWS01000019">
    <property type="protein sequence ID" value="GGX24796.1"/>
    <property type="molecule type" value="Genomic_DNA"/>
</dbReference>
<accession>A0A918N375</accession>
<evidence type="ECO:0000313" key="2">
    <source>
        <dbReference type="Proteomes" id="UP000601108"/>
    </source>
</evidence>
<evidence type="ECO:0000313" key="1">
    <source>
        <dbReference type="EMBL" id="GGX24796.1"/>
    </source>
</evidence>
<dbReference type="AlphaFoldDB" id="A0A918N375"/>
<reference evidence="1 2" key="1">
    <citation type="journal article" date="2014" name="Int. J. Syst. Evol. Microbiol.">
        <title>Complete genome sequence of Corynebacterium casei LMG S-19264T (=DSM 44701T), isolated from a smear-ripened cheese.</title>
        <authorList>
            <consortium name="US DOE Joint Genome Institute (JGI-PGF)"/>
            <person name="Walter F."/>
            <person name="Albersmeier A."/>
            <person name="Kalinowski J."/>
            <person name="Ruckert C."/>
        </authorList>
    </citation>
    <scope>NUCLEOTIDE SEQUENCE [LARGE SCALE GENOMIC DNA]</scope>
    <source>
        <strain evidence="1 2">KCTC 12285</strain>
    </source>
</reference>
<dbReference type="Proteomes" id="UP000601108">
    <property type="component" value="Unassembled WGS sequence"/>
</dbReference>
<name>A0A918N375_9FLAO</name>
<gene>
    <name evidence="1" type="ORF">GCM10007384_27300</name>
</gene>
<keyword evidence="2" id="KW-1185">Reference proteome</keyword>